<protein>
    <recommendedName>
        <fullName evidence="1">Transposable element P transposase-like RNase H C-terminal domain-containing protein</fullName>
    </recommendedName>
</protein>
<evidence type="ECO:0000259" key="1">
    <source>
        <dbReference type="Pfam" id="PF21789"/>
    </source>
</evidence>
<keyword evidence="3" id="KW-1185">Reference proteome</keyword>
<reference evidence="2 3" key="1">
    <citation type="submission" date="2023-01" db="EMBL/GenBank/DDBJ databases">
        <authorList>
            <person name="Whitehead M."/>
        </authorList>
    </citation>
    <scope>NUCLEOTIDE SEQUENCE [LARGE SCALE GENOMIC DNA]</scope>
</reference>
<dbReference type="EMBL" id="CARXXK010001014">
    <property type="protein sequence ID" value="CAI6371651.1"/>
    <property type="molecule type" value="Genomic_DNA"/>
</dbReference>
<dbReference type="Pfam" id="PF21789">
    <property type="entry name" value="TNP-like_RNaseH_C"/>
    <property type="match status" value="1"/>
</dbReference>
<dbReference type="Proteomes" id="UP001160148">
    <property type="component" value="Unassembled WGS sequence"/>
</dbReference>
<organism evidence="2 3">
    <name type="scientific">Macrosiphum euphorbiae</name>
    <name type="common">potato aphid</name>
    <dbReference type="NCBI Taxonomy" id="13131"/>
    <lineage>
        <taxon>Eukaryota</taxon>
        <taxon>Metazoa</taxon>
        <taxon>Ecdysozoa</taxon>
        <taxon>Arthropoda</taxon>
        <taxon>Hexapoda</taxon>
        <taxon>Insecta</taxon>
        <taxon>Pterygota</taxon>
        <taxon>Neoptera</taxon>
        <taxon>Paraneoptera</taxon>
        <taxon>Hemiptera</taxon>
        <taxon>Sternorrhyncha</taxon>
        <taxon>Aphidomorpha</taxon>
        <taxon>Aphidoidea</taxon>
        <taxon>Aphididae</taxon>
        <taxon>Macrosiphini</taxon>
        <taxon>Macrosiphum</taxon>
    </lineage>
</organism>
<accession>A0AAV0XWR0</accession>
<sequence length="121" mass="13986">MANFFELINNWFDLANVSHPNNNNTPFKAPYGTFMKEQDSLFDEVYDTIFNMRCNGKNSLQIFQKGILKYINGTRYLLKILKEYGPNYLLTSKINQDALENLFSQVRSRGGLNDHPTPLNA</sequence>
<dbReference type="AlphaFoldDB" id="A0AAV0XWR0"/>
<name>A0AAV0XWR0_9HEMI</name>
<feature type="domain" description="Transposable element P transposase-like RNase H C-terminal" evidence="1">
    <location>
        <begin position="92"/>
        <end position="117"/>
    </location>
</feature>
<evidence type="ECO:0000313" key="2">
    <source>
        <dbReference type="EMBL" id="CAI6371651.1"/>
    </source>
</evidence>
<proteinExistence type="predicted"/>
<evidence type="ECO:0000313" key="3">
    <source>
        <dbReference type="Proteomes" id="UP001160148"/>
    </source>
</evidence>
<dbReference type="InterPro" id="IPR048367">
    <property type="entry name" value="TNP-like_RNaseH_C"/>
</dbReference>
<comment type="caution">
    <text evidence="2">The sequence shown here is derived from an EMBL/GenBank/DDBJ whole genome shotgun (WGS) entry which is preliminary data.</text>
</comment>
<gene>
    <name evidence="2" type="ORF">MEUPH1_LOCUS25632</name>
</gene>